<keyword evidence="12 21" id="KW-1133">Transmembrane helix</keyword>
<dbReference type="Pfam" id="PF01657">
    <property type="entry name" value="Stress-antifung"/>
    <property type="match status" value="4"/>
</dbReference>
<feature type="domain" description="Protein kinase" evidence="23">
    <location>
        <begin position="1120"/>
        <end position="1395"/>
    </location>
</feature>
<evidence type="ECO:0000256" key="8">
    <source>
        <dbReference type="ARBA" id="ARBA00022737"/>
    </source>
</evidence>
<evidence type="ECO:0000256" key="2">
    <source>
        <dbReference type="ARBA" id="ARBA00012513"/>
    </source>
</evidence>
<dbReference type="PROSITE" id="PS50011">
    <property type="entry name" value="PROTEIN_KINASE_DOM"/>
    <property type="match status" value="2"/>
</dbReference>
<dbReference type="EC" id="2.7.11.1" evidence="2"/>
<comment type="catalytic activity">
    <reaction evidence="17">
        <text>L-threonyl-[protein] + ATP = O-phospho-L-threonyl-[protein] + ADP + H(+)</text>
        <dbReference type="Rhea" id="RHEA:46608"/>
        <dbReference type="Rhea" id="RHEA-COMP:11060"/>
        <dbReference type="Rhea" id="RHEA-COMP:11605"/>
        <dbReference type="ChEBI" id="CHEBI:15378"/>
        <dbReference type="ChEBI" id="CHEBI:30013"/>
        <dbReference type="ChEBI" id="CHEBI:30616"/>
        <dbReference type="ChEBI" id="CHEBI:61977"/>
        <dbReference type="ChEBI" id="CHEBI:456216"/>
        <dbReference type="EC" id="2.7.11.1"/>
    </reaction>
</comment>
<dbReference type="GO" id="GO:0005524">
    <property type="term" value="F:ATP binding"/>
    <property type="evidence" value="ECO:0007669"/>
    <property type="project" value="UniProtKB-UniRule"/>
</dbReference>
<dbReference type="InParanoid" id="A0A1Q3BTG3"/>
<evidence type="ECO:0000259" key="23">
    <source>
        <dbReference type="PROSITE" id="PS50011"/>
    </source>
</evidence>
<dbReference type="InterPro" id="IPR008271">
    <property type="entry name" value="Ser/Thr_kinase_AS"/>
</dbReference>
<evidence type="ECO:0000256" key="6">
    <source>
        <dbReference type="ARBA" id="ARBA00022692"/>
    </source>
</evidence>
<dbReference type="InterPro" id="IPR011009">
    <property type="entry name" value="Kinase-like_dom_sf"/>
</dbReference>
<dbReference type="InterPro" id="IPR001245">
    <property type="entry name" value="Ser-Thr/Tyr_kinase_cat_dom"/>
</dbReference>
<dbReference type="PROSITE" id="PS00108">
    <property type="entry name" value="PROTEIN_KINASE_ST"/>
    <property type="match status" value="2"/>
</dbReference>
<dbReference type="PROSITE" id="PS00107">
    <property type="entry name" value="PROTEIN_KINASE_ATP"/>
    <property type="match status" value="1"/>
</dbReference>
<keyword evidence="26" id="KW-1185">Reference proteome</keyword>
<evidence type="ECO:0000256" key="12">
    <source>
        <dbReference type="ARBA" id="ARBA00022989"/>
    </source>
</evidence>
<reference evidence="26" key="1">
    <citation type="submission" date="2016-04" db="EMBL/GenBank/DDBJ databases">
        <title>Cephalotus genome sequencing.</title>
        <authorList>
            <person name="Fukushima K."/>
            <person name="Hasebe M."/>
            <person name="Fang X."/>
        </authorList>
    </citation>
    <scope>NUCLEOTIDE SEQUENCE [LARGE SCALE GENOMIC DNA]</scope>
    <source>
        <strain evidence="26">cv. St1</strain>
    </source>
</reference>
<dbReference type="PROSITE" id="PS51473">
    <property type="entry name" value="GNK2"/>
    <property type="match status" value="4"/>
</dbReference>
<evidence type="ECO:0000256" key="20">
    <source>
        <dbReference type="SAM" id="MobiDB-lite"/>
    </source>
</evidence>
<dbReference type="EMBL" id="BDDD01000900">
    <property type="protein sequence ID" value="GAV71266.1"/>
    <property type="molecule type" value="Genomic_DNA"/>
</dbReference>
<name>A0A1Q3BTG3_CEPFO</name>
<dbReference type="InterPro" id="IPR000719">
    <property type="entry name" value="Prot_kinase_dom"/>
</dbReference>
<evidence type="ECO:0000256" key="1">
    <source>
        <dbReference type="ARBA" id="ARBA00004167"/>
    </source>
</evidence>
<dbReference type="Gene3D" id="3.30.200.20">
    <property type="entry name" value="Phosphorylase Kinase, domain 1"/>
    <property type="match status" value="2"/>
</dbReference>
<accession>A0A1Q3BTG3</accession>
<protein>
    <recommendedName>
        <fullName evidence="2">non-specific serine/threonine protein kinase</fullName>
        <ecNumber evidence="2">2.7.11.1</ecNumber>
    </recommendedName>
</protein>
<dbReference type="CDD" id="cd23509">
    <property type="entry name" value="Gnk2-like"/>
    <property type="match status" value="4"/>
</dbReference>
<keyword evidence="13 21" id="KW-0472">Membrane</keyword>
<dbReference type="PANTHER" id="PTHR27002:SF1073">
    <property type="entry name" value="CYSTEINE-RICH RECEPTOR-LIKE PROTEIN KINASE 29"/>
    <property type="match status" value="1"/>
</dbReference>
<evidence type="ECO:0000313" key="26">
    <source>
        <dbReference type="Proteomes" id="UP000187406"/>
    </source>
</evidence>
<evidence type="ECO:0000256" key="5">
    <source>
        <dbReference type="ARBA" id="ARBA00022679"/>
    </source>
</evidence>
<organism evidence="25 26">
    <name type="scientific">Cephalotus follicularis</name>
    <name type="common">Albany pitcher plant</name>
    <dbReference type="NCBI Taxonomy" id="3775"/>
    <lineage>
        <taxon>Eukaryota</taxon>
        <taxon>Viridiplantae</taxon>
        <taxon>Streptophyta</taxon>
        <taxon>Embryophyta</taxon>
        <taxon>Tracheophyta</taxon>
        <taxon>Spermatophyta</taxon>
        <taxon>Magnoliopsida</taxon>
        <taxon>eudicotyledons</taxon>
        <taxon>Gunneridae</taxon>
        <taxon>Pentapetalae</taxon>
        <taxon>rosids</taxon>
        <taxon>fabids</taxon>
        <taxon>Oxalidales</taxon>
        <taxon>Cephalotaceae</taxon>
        <taxon>Cephalotus</taxon>
    </lineage>
</organism>
<feature type="region of interest" description="Disordered" evidence="20">
    <location>
        <begin position="252"/>
        <end position="273"/>
    </location>
</feature>
<sequence length="1438" mass="158778">MAMVSSRPLFLSFTILIHLITLTKAQPSFILENCSNDGGNYTSNSTYKANLDTVLSSLSSNNVINYGFYNLSSTDQEVNAIALCRGDVDENDCRGCITNSTQEILQVCPNQKEAIGWYDYCMLRYSNKSIFGVVTNQPAYYMWNVNNITTDVSQFNQALQSLMEGLRDKAASGDSLRKFATGNTSVNFQTIYGLVQCTPDLSQQQCTACLVDGISQIQACCAGKQGGRVIKPSCNLRFETNSLFFQQPVVTVSPPPPPSLEPPASSSPTQGKKNDTTRTVIIIVVAIVGPLIFIICLSICLRRRRRRRTNSEKVETVDDISSVESLQFDFDTIRAATNNFSAANKLGQGGFGAVYKASNIIDGTLNNGQDVAVKRLSVDSGQGDLEFKNEVLLVAKLQHRNLVRLLGFCLEGTERLLIYEFVPNTSLDNFIFDPVKRFHLDWERRYKIIGGIARGLLYLHEDSRLRIIHRDLKASNILLDAEMTPKIADFGMARLFVLDETQGNTSRIVGTYGYMAPEYAMHGQFSVKSDVYSFGVLILEIVTGQKNTCFRNGENVEDLLSCAWKYWREGTSLNLIDPILRSGSSSELMRCIHIGLLCVQENVGDRPNMASVVIMLNSYSLNLPLPSQPAYFMDSTIESDMSSSLSLNQSKDETLPLSANEASITEQTQNEVFICQKKYLKEILKRFNMEKCKSVSTPMGQKEKLQKTGGSEPADERVYRSLIGCLMYLTTTRPYIMFTVSVLSRFINCATIDSLSATPSSMSCTQYQCPISKNGLAIWSSRRVPMHNKVNNLYTKTLMAMGSSSGLFLFSTILINLVAIITVAQPDFVIQSCSDMGNYSSGSTYGANLNSLLSSLSSDTTPFNDGFYSFSVGEGTDKVNSIVLCRGDVSLNDCLSCTKDSAQKISQVCPNSIEAMGWYDFCMLRYSNQTLYGVVEYDPTLFFWNVNNVSSDVSQFNQALANLMNELNTTAASGDSLKFAAGNTTAGSQPIYALVQCTPDLSEQECSTCLVGNIGQIPTCCYGKVGGRVVKPSCNIRFEIYPILQVYSTPGAKKGGISTTMIIIITVSSVTVVAALLGFWYYSSSRGKRRKLGGKINHDDHSEEMHCIDLSTIQAATNNFSNANKLGEGGFGPVYKGLLNGKEIAVKRLSMKSSQGIEEFRNEVKVIAKLQHKNLVRLLGYCLEGDEKLLVYEYMANTSLDAFLFDAEKCIELDWAKRAHIIIGTARGLQYLHEDSRLKIIHRDMKASNVLLDEEMNPKISDFGTARIFGVKQIEASTERVVGTYGYMAPEYALEGLISVKSDIYSFGVLMLEIISGKKNRGIYHAECGQNLLTYAWKLWNEDKGLELIDLNIVDTCPTSEVLRWIHIALLCVQDDPAERPNMSSVVLMLGSQAVNLPQPSTPPYSVGRFITMDDLSSISGTGTGFLTSDKSSTSASN</sequence>
<keyword evidence="3" id="KW-0723">Serine/threonine-protein kinase</keyword>
<dbReference type="SMART" id="SM00220">
    <property type="entry name" value="S_TKc"/>
    <property type="match status" value="2"/>
</dbReference>
<dbReference type="FunFam" id="3.30.200.20:FF:000195">
    <property type="entry name" value="G-type lectin S-receptor-like serine/threonine-protein kinase"/>
    <property type="match status" value="1"/>
</dbReference>
<dbReference type="GO" id="GO:0009737">
    <property type="term" value="P:response to abscisic acid"/>
    <property type="evidence" value="ECO:0007669"/>
    <property type="project" value="UniProtKB-ARBA"/>
</dbReference>
<dbReference type="FunFam" id="1.10.510.10:FF:000343">
    <property type="entry name" value="Cysteine-rich receptor-like protein kinase 28"/>
    <property type="match status" value="1"/>
</dbReference>
<evidence type="ECO:0000256" key="22">
    <source>
        <dbReference type="SAM" id="SignalP"/>
    </source>
</evidence>
<feature type="transmembrane region" description="Helical" evidence="21">
    <location>
        <begin position="280"/>
        <end position="301"/>
    </location>
</feature>
<dbReference type="Proteomes" id="UP000187406">
    <property type="component" value="Unassembled WGS sequence"/>
</dbReference>
<comment type="subcellular location">
    <subcellularLocation>
        <location evidence="1">Membrane</location>
        <topology evidence="1">Single-pass membrane protein</topology>
    </subcellularLocation>
</comment>
<evidence type="ECO:0000313" key="25">
    <source>
        <dbReference type="EMBL" id="GAV71266.1"/>
    </source>
</evidence>
<keyword evidence="5" id="KW-0808">Transferase</keyword>
<keyword evidence="11 19" id="KW-0067">ATP-binding</keyword>
<feature type="chain" id="PRO_5012388313" description="non-specific serine/threonine protein kinase" evidence="22">
    <location>
        <begin position="26"/>
        <end position="1438"/>
    </location>
</feature>
<evidence type="ECO:0000256" key="19">
    <source>
        <dbReference type="PROSITE-ProRule" id="PRU10141"/>
    </source>
</evidence>
<keyword evidence="9 19" id="KW-0547">Nucleotide-binding</keyword>
<dbReference type="SUPFAM" id="SSF56112">
    <property type="entry name" value="Protein kinase-like (PK-like)"/>
    <property type="match status" value="2"/>
</dbReference>
<evidence type="ECO:0000256" key="7">
    <source>
        <dbReference type="ARBA" id="ARBA00022729"/>
    </source>
</evidence>
<dbReference type="Gene3D" id="3.30.430.20">
    <property type="entry name" value="Gnk2 domain, C-X8-C-X2-C motif"/>
    <property type="match status" value="4"/>
</dbReference>
<dbReference type="Gene3D" id="1.10.510.10">
    <property type="entry name" value="Transferase(Phosphotransferase) domain 1"/>
    <property type="match status" value="2"/>
</dbReference>
<evidence type="ECO:0000256" key="10">
    <source>
        <dbReference type="ARBA" id="ARBA00022777"/>
    </source>
</evidence>
<keyword evidence="16" id="KW-0325">Glycoprotein</keyword>
<keyword evidence="7 22" id="KW-0732">Signal</keyword>
<evidence type="ECO:0000256" key="9">
    <source>
        <dbReference type="ARBA" id="ARBA00022741"/>
    </source>
</evidence>
<dbReference type="Pfam" id="PF07714">
    <property type="entry name" value="PK_Tyr_Ser-Thr"/>
    <property type="match status" value="2"/>
</dbReference>
<evidence type="ECO:0000256" key="4">
    <source>
        <dbReference type="ARBA" id="ARBA00022553"/>
    </source>
</evidence>
<dbReference type="InterPro" id="IPR017441">
    <property type="entry name" value="Protein_kinase_ATP_BS"/>
</dbReference>
<feature type="binding site" evidence="19">
    <location>
        <position position="374"/>
    </location>
    <ligand>
        <name>ATP</name>
        <dbReference type="ChEBI" id="CHEBI:30616"/>
    </ligand>
</feature>
<feature type="domain" description="Gnk2-homologous" evidence="24">
    <location>
        <begin position="827"/>
        <end position="931"/>
    </location>
</feature>
<comment type="caution">
    <text evidence="25">The sequence shown here is derived from an EMBL/GenBank/DDBJ whole genome shotgun (WGS) entry which is preliminary data.</text>
</comment>
<feature type="transmembrane region" description="Helical" evidence="21">
    <location>
        <begin position="806"/>
        <end position="824"/>
    </location>
</feature>
<evidence type="ECO:0000256" key="14">
    <source>
        <dbReference type="ARBA" id="ARBA00023157"/>
    </source>
</evidence>
<dbReference type="PANTHER" id="PTHR27002">
    <property type="entry name" value="RECEPTOR-LIKE SERINE/THREONINE-PROTEIN KINASE SD1-8"/>
    <property type="match status" value="1"/>
</dbReference>
<evidence type="ECO:0000256" key="3">
    <source>
        <dbReference type="ARBA" id="ARBA00022527"/>
    </source>
</evidence>
<evidence type="ECO:0000256" key="17">
    <source>
        <dbReference type="ARBA" id="ARBA00047899"/>
    </source>
</evidence>
<keyword evidence="10 25" id="KW-0418">Kinase</keyword>
<evidence type="ECO:0000256" key="15">
    <source>
        <dbReference type="ARBA" id="ARBA00023170"/>
    </source>
</evidence>
<feature type="domain" description="Gnk2-homologous" evidence="24">
    <location>
        <begin position="937"/>
        <end position="1043"/>
    </location>
</feature>
<keyword evidence="14" id="KW-1015">Disulfide bond</keyword>
<keyword evidence="8" id="KW-0677">Repeat</keyword>
<feature type="transmembrane region" description="Helical" evidence="21">
    <location>
        <begin position="1061"/>
        <end position="1082"/>
    </location>
</feature>
<evidence type="ECO:0000256" key="11">
    <source>
        <dbReference type="ARBA" id="ARBA00022840"/>
    </source>
</evidence>
<dbReference type="GO" id="GO:0005886">
    <property type="term" value="C:plasma membrane"/>
    <property type="evidence" value="ECO:0007669"/>
    <property type="project" value="TreeGrafter"/>
</dbReference>
<dbReference type="FunFam" id="3.30.200.20:FF:000142">
    <property type="entry name" value="Cysteine-rich receptor-like protein kinase 10"/>
    <property type="match status" value="1"/>
</dbReference>
<comment type="catalytic activity">
    <reaction evidence="18">
        <text>L-seryl-[protein] + ATP = O-phospho-L-seryl-[protein] + ADP + H(+)</text>
        <dbReference type="Rhea" id="RHEA:17989"/>
        <dbReference type="Rhea" id="RHEA-COMP:9863"/>
        <dbReference type="Rhea" id="RHEA-COMP:11604"/>
        <dbReference type="ChEBI" id="CHEBI:15378"/>
        <dbReference type="ChEBI" id="CHEBI:29999"/>
        <dbReference type="ChEBI" id="CHEBI:30616"/>
        <dbReference type="ChEBI" id="CHEBI:83421"/>
        <dbReference type="ChEBI" id="CHEBI:456216"/>
        <dbReference type="EC" id="2.7.11.1"/>
    </reaction>
</comment>
<dbReference type="OrthoDB" id="4062651at2759"/>
<dbReference type="FunFam" id="3.30.430.20:FF:000003">
    <property type="entry name" value="Cysteine-rich RLK (RECEPTOR-like protein kinase) 10"/>
    <property type="match status" value="2"/>
</dbReference>
<dbReference type="GO" id="GO:0004674">
    <property type="term" value="F:protein serine/threonine kinase activity"/>
    <property type="evidence" value="ECO:0007669"/>
    <property type="project" value="UniProtKB-KW"/>
</dbReference>
<evidence type="ECO:0000256" key="16">
    <source>
        <dbReference type="ARBA" id="ARBA00023180"/>
    </source>
</evidence>
<keyword evidence="4" id="KW-0597">Phosphoprotein</keyword>
<keyword evidence="6 21" id="KW-0812">Transmembrane</keyword>
<keyword evidence="15" id="KW-0675">Receptor</keyword>
<feature type="domain" description="Protein kinase" evidence="23">
    <location>
        <begin position="340"/>
        <end position="620"/>
    </location>
</feature>
<feature type="signal peptide" evidence="22">
    <location>
        <begin position="1"/>
        <end position="25"/>
    </location>
</feature>
<dbReference type="InterPro" id="IPR038408">
    <property type="entry name" value="GNK2_sf"/>
</dbReference>
<dbReference type="FunFam" id="3.30.430.20:FF:000002">
    <property type="entry name" value="Cysteine-rich receptor-like protein kinase 10"/>
    <property type="match status" value="2"/>
</dbReference>
<evidence type="ECO:0000256" key="21">
    <source>
        <dbReference type="SAM" id="Phobius"/>
    </source>
</evidence>
<gene>
    <name evidence="25" type="ORF">CFOL_v3_14760</name>
</gene>
<proteinExistence type="predicted"/>
<dbReference type="STRING" id="3775.A0A1Q3BTG3"/>
<feature type="domain" description="Gnk2-homologous" evidence="24">
    <location>
        <begin position="29"/>
        <end position="130"/>
    </location>
</feature>
<evidence type="ECO:0000256" key="13">
    <source>
        <dbReference type="ARBA" id="ARBA00023136"/>
    </source>
</evidence>
<evidence type="ECO:0000259" key="24">
    <source>
        <dbReference type="PROSITE" id="PS51473"/>
    </source>
</evidence>
<feature type="domain" description="Gnk2-homologous" evidence="24">
    <location>
        <begin position="136"/>
        <end position="243"/>
    </location>
</feature>
<dbReference type="FunFam" id="1.10.510.10:FF:001697">
    <property type="entry name" value="Uncharacterized protein"/>
    <property type="match status" value="1"/>
</dbReference>
<dbReference type="InterPro" id="IPR002902">
    <property type="entry name" value="GNK2"/>
</dbReference>
<dbReference type="CDD" id="cd14066">
    <property type="entry name" value="STKc_IRAK"/>
    <property type="match status" value="2"/>
</dbReference>
<evidence type="ECO:0000256" key="18">
    <source>
        <dbReference type="ARBA" id="ARBA00048679"/>
    </source>
</evidence>